<dbReference type="InterPro" id="IPR000620">
    <property type="entry name" value="EamA_dom"/>
</dbReference>
<feature type="transmembrane region" description="Helical" evidence="7">
    <location>
        <begin position="251"/>
        <end position="270"/>
    </location>
</feature>
<dbReference type="PANTHER" id="PTHR32322">
    <property type="entry name" value="INNER MEMBRANE TRANSPORTER"/>
    <property type="match status" value="1"/>
</dbReference>
<keyword evidence="3" id="KW-1003">Cell membrane</keyword>
<feature type="transmembrane region" description="Helical" evidence="7">
    <location>
        <begin position="12"/>
        <end position="32"/>
    </location>
</feature>
<dbReference type="SUPFAM" id="SSF103481">
    <property type="entry name" value="Multidrug resistance efflux transporter EmrE"/>
    <property type="match status" value="2"/>
</dbReference>
<keyword evidence="4 7" id="KW-0812">Transmembrane</keyword>
<evidence type="ECO:0000256" key="3">
    <source>
        <dbReference type="ARBA" id="ARBA00022475"/>
    </source>
</evidence>
<dbReference type="Pfam" id="PF00892">
    <property type="entry name" value="EamA"/>
    <property type="match status" value="2"/>
</dbReference>
<comment type="subcellular location">
    <subcellularLocation>
        <location evidence="1">Cell membrane</location>
        <topology evidence="1">Multi-pass membrane protein</topology>
    </subcellularLocation>
</comment>
<proteinExistence type="inferred from homology"/>
<keyword evidence="5 7" id="KW-1133">Transmembrane helix</keyword>
<evidence type="ECO:0000313" key="10">
    <source>
        <dbReference type="Proteomes" id="UP001491691"/>
    </source>
</evidence>
<comment type="similarity">
    <text evidence="2">Belongs to the EamA transporter family.</text>
</comment>
<dbReference type="PANTHER" id="PTHR32322:SF18">
    <property type="entry name" value="S-ADENOSYLMETHIONINE_S-ADENOSYLHOMOCYSTEINE TRANSPORTER"/>
    <property type="match status" value="1"/>
</dbReference>
<feature type="transmembrane region" description="Helical" evidence="7">
    <location>
        <begin position="130"/>
        <end position="149"/>
    </location>
</feature>
<evidence type="ECO:0000256" key="6">
    <source>
        <dbReference type="ARBA" id="ARBA00023136"/>
    </source>
</evidence>
<dbReference type="InterPro" id="IPR037185">
    <property type="entry name" value="EmrE-like"/>
</dbReference>
<dbReference type="Proteomes" id="UP001491691">
    <property type="component" value="Unassembled WGS sequence"/>
</dbReference>
<gene>
    <name evidence="9" type="ORF">AAA073_08025</name>
</gene>
<feature type="transmembrane region" description="Helical" evidence="7">
    <location>
        <begin position="218"/>
        <end position="239"/>
    </location>
</feature>
<feature type="domain" description="EamA" evidence="8">
    <location>
        <begin position="8"/>
        <end position="148"/>
    </location>
</feature>
<feature type="transmembrane region" description="Helical" evidence="7">
    <location>
        <begin position="276"/>
        <end position="293"/>
    </location>
</feature>
<dbReference type="EMBL" id="JBBNPP010000018">
    <property type="protein sequence ID" value="MEQ3347378.1"/>
    <property type="molecule type" value="Genomic_DNA"/>
</dbReference>
<protein>
    <submittedName>
        <fullName evidence="9">DMT family transporter</fullName>
    </submittedName>
</protein>
<feature type="transmembrane region" description="Helical" evidence="7">
    <location>
        <begin position="190"/>
        <end position="212"/>
    </location>
</feature>
<evidence type="ECO:0000256" key="2">
    <source>
        <dbReference type="ARBA" id="ARBA00007362"/>
    </source>
</evidence>
<accession>A0ABV1J2J1</accession>
<name>A0ABV1J2J1_9FIRM</name>
<sequence>MKGNSNLKGLFFASFGAISWGISGVCGQYLFMNYDIDSSWLTAMRMLLSGILLLILGAFKEKDTVLKIWTVPKDLAWLFAFAILGLLLCQYAFISAIKYSDSATATVLQSLNVVIMIVFMSIVTKTKMRFSQILAVFLAVFGTYLISTGGNPGNMNISKAGLFYGLLSALGVITYTLFSRPIIVSWGNIIVTGWGMLLGGILISILTKAWIFPKDLDFLAWLIIAIIIIIGTALAFSVFLEGVKHIGPVKATLIGCLEPASATLLASIFLGMKFSLVELAGFFCIILTVFLSVKEKPRENKINS</sequence>
<keyword evidence="10" id="KW-1185">Reference proteome</keyword>
<feature type="transmembrane region" description="Helical" evidence="7">
    <location>
        <begin position="38"/>
        <end position="59"/>
    </location>
</feature>
<evidence type="ECO:0000259" key="8">
    <source>
        <dbReference type="Pfam" id="PF00892"/>
    </source>
</evidence>
<evidence type="ECO:0000256" key="5">
    <source>
        <dbReference type="ARBA" id="ARBA00022989"/>
    </source>
</evidence>
<feature type="transmembrane region" description="Helical" evidence="7">
    <location>
        <begin position="103"/>
        <end position="123"/>
    </location>
</feature>
<reference evidence="9 10" key="1">
    <citation type="submission" date="2024-04" db="EMBL/GenBank/DDBJ databases">
        <title>Human intestinal bacterial collection.</title>
        <authorList>
            <person name="Pauvert C."/>
            <person name="Hitch T.C.A."/>
            <person name="Clavel T."/>
        </authorList>
    </citation>
    <scope>NUCLEOTIDE SEQUENCE [LARGE SCALE GENOMIC DNA]</scope>
    <source>
        <strain evidence="9 10">CLA-SR-H019</strain>
    </source>
</reference>
<feature type="transmembrane region" description="Helical" evidence="7">
    <location>
        <begin position="75"/>
        <end position="97"/>
    </location>
</feature>
<dbReference type="InterPro" id="IPR050638">
    <property type="entry name" value="AA-Vitamin_Transporters"/>
</dbReference>
<evidence type="ECO:0000313" key="9">
    <source>
        <dbReference type="EMBL" id="MEQ3347378.1"/>
    </source>
</evidence>
<keyword evidence="6 7" id="KW-0472">Membrane</keyword>
<evidence type="ECO:0000256" key="7">
    <source>
        <dbReference type="SAM" id="Phobius"/>
    </source>
</evidence>
<organism evidence="9 10">
    <name type="scientific">Peptoniphilus senegalensis</name>
    <dbReference type="NCBI Taxonomy" id="1465757"/>
    <lineage>
        <taxon>Bacteria</taxon>
        <taxon>Bacillati</taxon>
        <taxon>Bacillota</taxon>
        <taxon>Tissierellia</taxon>
        <taxon>Tissierellales</taxon>
        <taxon>Peptoniphilaceae</taxon>
        <taxon>Peptoniphilus</taxon>
    </lineage>
</organism>
<evidence type="ECO:0000256" key="4">
    <source>
        <dbReference type="ARBA" id="ARBA00022692"/>
    </source>
</evidence>
<evidence type="ECO:0000256" key="1">
    <source>
        <dbReference type="ARBA" id="ARBA00004651"/>
    </source>
</evidence>
<feature type="domain" description="EamA" evidence="8">
    <location>
        <begin position="160"/>
        <end position="292"/>
    </location>
</feature>
<dbReference type="RefSeq" id="WP_019107219.1">
    <property type="nucleotide sequence ID" value="NZ_CABKRY010000001.1"/>
</dbReference>
<feature type="transmembrane region" description="Helical" evidence="7">
    <location>
        <begin position="161"/>
        <end position="178"/>
    </location>
</feature>
<comment type="caution">
    <text evidence="9">The sequence shown here is derived from an EMBL/GenBank/DDBJ whole genome shotgun (WGS) entry which is preliminary data.</text>
</comment>